<comment type="caution">
    <text evidence="1">The sequence shown here is derived from an EMBL/GenBank/DDBJ whole genome shotgun (WGS) entry which is preliminary data.</text>
</comment>
<name>A0ACB7V2L5_DIOAL</name>
<evidence type="ECO:0000313" key="2">
    <source>
        <dbReference type="Proteomes" id="UP000827976"/>
    </source>
</evidence>
<proteinExistence type="predicted"/>
<keyword evidence="2" id="KW-1185">Reference proteome</keyword>
<evidence type="ECO:0000313" key="1">
    <source>
        <dbReference type="EMBL" id="KAH7667499.1"/>
    </source>
</evidence>
<protein>
    <submittedName>
        <fullName evidence="1">Membrane coat complex Retromer subunit VPS5/SNX1 Sorting nexins and related PX domain-containing proteins protein</fullName>
    </submittedName>
</protein>
<reference evidence="2" key="1">
    <citation type="journal article" date="2022" name="Nat. Commun.">
        <title>Chromosome evolution and the genetic basis of agronomically important traits in greater yam.</title>
        <authorList>
            <person name="Bredeson J.V."/>
            <person name="Lyons J.B."/>
            <person name="Oniyinde I.O."/>
            <person name="Okereke N.R."/>
            <person name="Kolade O."/>
            <person name="Nnabue I."/>
            <person name="Nwadili C.O."/>
            <person name="Hribova E."/>
            <person name="Parker M."/>
            <person name="Nwogha J."/>
            <person name="Shu S."/>
            <person name="Carlson J."/>
            <person name="Kariba R."/>
            <person name="Muthemba S."/>
            <person name="Knop K."/>
            <person name="Barton G.J."/>
            <person name="Sherwood A.V."/>
            <person name="Lopez-Montes A."/>
            <person name="Asiedu R."/>
            <person name="Jamnadass R."/>
            <person name="Muchugi A."/>
            <person name="Goodstein D."/>
            <person name="Egesi C.N."/>
            <person name="Featherston J."/>
            <person name="Asfaw A."/>
            <person name="Simpson G.G."/>
            <person name="Dolezel J."/>
            <person name="Hendre P.S."/>
            <person name="Van Deynze A."/>
            <person name="Kumar P.L."/>
            <person name="Obidiegwu J.E."/>
            <person name="Bhattacharjee R."/>
            <person name="Rokhsar D.S."/>
        </authorList>
    </citation>
    <scope>NUCLEOTIDE SEQUENCE [LARGE SCALE GENOMIC DNA]</scope>
    <source>
        <strain evidence="2">cv. TDa95/00328</strain>
    </source>
</reference>
<gene>
    <name evidence="1" type="ORF">IHE45_12G062400</name>
</gene>
<sequence length="542" mass="60335">MMGSEMPEGFQPPLPESETAREEMETLALADDDPLSTVPANADPLLSPLVSSSYSPSSAFLDPPSYADVVFAPFDSQNGAASSVGSPALSREPSSRSERRSPAEYSKIAVSDPQKEQEPTANSLVPGAGSFVTYLITSRLLDPPVSEPIEISVRRRFRDVVTLADRLAEAYRGFFIPPRPDKNVVESQVMQKQEFLEQRRSALEKYLWRLASHPVIGRSDELIAFLRVQGRMPLSPSTDVASRMLDGAVRLPKQLFGEPGGSFVAPQEVVQPAKGGRDLLRIFKELRQSVTNDWAGVKPLVVEEDKEFLERKEKVQDLEQQLSAASQQAEALVKAQQDIGETMGELGLAFIKLTKFETEEAIYDSQRIRAADAKCVATAAVKASRLYRELNAQTVKHLDTLHEYLGLMLAVHGAFSDRTSALLTVQTLMSDLTSLHARTEKLEAASSKIFGGDRARIRKVEELKETIRVNEDAKSCALREYERIKENNKIELERLDKEMHEDFLGMLKGFVINQVGYSEKISSVWEKVADETSRYARDNMSH</sequence>
<dbReference type="EMBL" id="CM037022">
    <property type="protein sequence ID" value="KAH7667499.1"/>
    <property type="molecule type" value="Genomic_DNA"/>
</dbReference>
<dbReference type="Proteomes" id="UP000827976">
    <property type="component" value="Chromosome 12"/>
</dbReference>
<organism evidence="1 2">
    <name type="scientific">Dioscorea alata</name>
    <name type="common">Purple yam</name>
    <dbReference type="NCBI Taxonomy" id="55571"/>
    <lineage>
        <taxon>Eukaryota</taxon>
        <taxon>Viridiplantae</taxon>
        <taxon>Streptophyta</taxon>
        <taxon>Embryophyta</taxon>
        <taxon>Tracheophyta</taxon>
        <taxon>Spermatophyta</taxon>
        <taxon>Magnoliopsida</taxon>
        <taxon>Liliopsida</taxon>
        <taxon>Dioscoreales</taxon>
        <taxon>Dioscoreaceae</taxon>
        <taxon>Dioscorea</taxon>
    </lineage>
</organism>
<accession>A0ACB7V2L5</accession>